<dbReference type="SUPFAM" id="SSF50486">
    <property type="entry name" value="FMT C-terminal domain-like"/>
    <property type="match status" value="1"/>
</dbReference>
<comment type="similarity">
    <text evidence="2 8">Belongs to the Fmt family.</text>
</comment>
<dbReference type="PANTHER" id="PTHR11138:SF5">
    <property type="entry name" value="METHIONYL-TRNA FORMYLTRANSFERASE, MITOCHONDRIAL"/>
    <property type="match status" value="1"/>
</dbReference>
<dbReference type="InterPro" id="IPR005794">
    <property type="entry name" value="Fmt"/>
</dbReference>
<dbReference type="STRING" id="1280948.HY36_04140"/>
<organism evidence="11 12">
    <name type="scientific">Hyphomonas atlantica</name>
    <dbReference type="NCBI Taxonomy" id="1280948"/>
    <lineage>
        <taxon>Bacteria</taxon>
        <taxon>Pseudomonadati</taxon>
        <taxon>Pseudomonadota</taxon>
        <taxon>Alphaproteobacteria</taxon>
        <taxon>Hyphomonadales</taxon>
        <taxon>Hyphomonadaceae</taxon>
        <taxon>Hyphomonas</taxon>
    </lineage>
</organism>
<dbReference type="PATRIC" id="fig|1280948.3.peg.1656"/>
<evidence type="ECO:0000313" key="12">
    <source>
        <dbReference type="Proteomes" id="UP000024547"/>
    </source>
</evidence>
<dbReference type="AlphaFoldDB" id="A0A059E293"/>
<keyword evidence="5 8" id="KW-0808">Transferase</keyword>
<evidence type="ECO:0000256" key="1">
    <source>
        <dbReference type="ARBA" id="ARBA00002606"/>
    </source>
</evidence>
<keyword evidence="12" id="KW-1185">Reference proteome</keyword>
<dbReference type="NCBIfam" id="TIGR00460">
    <property type="entry name" value="fmt"/>
    <property type="match status" value="1"/>
</dbReference>
<dbReference type="PANTHER" id="PTHR11138">
    <property type="entry name" value="METHIONYL-TRNA FORMYLTRANSFERASE"/>
    <property type="match status" value="1"/>
</dbReference>
<evidence type="ECO:0000259" key="10">
    <source>
        <dbReference type="Pfam" id="PF02911"/>
    </source>
</evidence>
<dbReference type="InterPro" id="IPR037022">
    <property type="entry name" value="Formyl_trans_C_sf"/>
</dbReference>
<keyword evidence="6 8" id="KW-0648">Protein biosynthesis</keyword>
<name>A0A059E293_9PROT</name>
<evidence type="ECO:0000256" key="5">
    <source>
        <dbReference type="ARBA" id="ARBA00022679"/>
    </source>
</evidence>
<dbReference type="EC" id="2.1.2.9" evidence="3 8"/>
<dbReference type="InterPro" id="IPR002376">
    <property type="entry name" value="Formyl_transf_N"/>
</dbReference>
<comment type="caution">
    <text evidence="11">The sequence shown here is derived from an EMBL/GenBank/DDBJ whole genome shotgun (WGS) entry which is preliminary data.</text>
</comment>
<feature type="binding site" evidence="8">
    <location>
        <begin position="113"/>
        <end position="116"/>
    </location>
    <ligand>
        <name>(6S)-5,6,7,8-tetrahydrofolate</name>
        <dbReference type="ChEBI" id="CHEBI:57453"/>
    </ligand>
</feature>
<dbReference type="Proteomes" id="UP000024547">
    <property type="component" value="Unassembled WGS sequence"/>
</dbReference>
<evidence type="ECO:0000256" key="4">
    <source>
        <dbReference type="ARBA" id="ARBA00016014"/>
    </source>
</evidence>
<dbReference type="eggNOG" id="COG0223">
    <property type="taxonomic scope" value="Bacteria"/>
</dbReference>
<comment type="catalytic activity">
    <reaction evidence="7 8">
        <text>L-methionyl-tRNA(fMet) + (6R)-10-formyltetrahydrofolate = N-formyl-L-methionyl-tRNA(fMet) + (6S)-5,6,7,8-tetrahydrofolate + H(+)</text>
        <dbReference type="Rhea" id="RHEA:24380"/>
        <dbReference type="Rhea" id="RHEA-COMP:9952"/>
        <dbReference type="Rhea" id="RHEA-COMP:9953"/>
        <dbReference type="ChEBI" id="CHEBI:15378"/>
        <dbReference type="ChEBI" id="CHEBI:57453"/>
        <dbReference type="ChEBI" id="CHEBI:78530"/>
        <dbReference type="ChEBI" id="CHEBI:78844"/>
        <dbReference type="ChEBI" id="CHEBI:195366"/>
        <dbReference type="EC" id="2.1.2.9"/>
    </reaction>
</comment>
<feature type="domain" description="Formyl transferase C-terminal" evidence="10">
    <location>
        <begin position="207"/>
        <end position="308"/>
    </location>
</feature>
<dbReference type="Gene3D" id="3.10.25.10">
    <property type="entry name" value="Formyl transferase, C-terminal domain"/>
    <property type="match status" value="1"/>
</dbReference>
<dbReference type="RefSeq" id="WP_035550949.1">
    <property type="nucleotide sequence ID" value="NZ_AWFH01000012.1"/>
</dbReference>
<dbReference type="InterPro" id="IPR005793">
    <property type="entry name" value="Formyl_trans_C"/>
</dbReference>
<protein>
    <recommendedName>
        <fullName evidence="4 8">Methionyl-tRNA formyltransferase</fullName>
        <ecNumber evidence="3 8">2.1.2.9</ecNumber>
    </recommendedName>
</protein>
<sequence>MTKPLRLAFMGSPDIAVSVLQSLMAAGHEVVCVYSQPPRPAGRGKKLTPTPVHAFAEARGIEVRTPKSLKKPPEQEAFSALELDAAIVVAYGLILPQAILDAPRLGCLNMHASILPRWRGAAPIQRAIMAGDTETGVDAMMMEAGLDTGPVVATERTPITVEDTAGSVHDRLAELAAQLAPRALAGLADGSLTPVPQAEDGMTYAAKLGPADQRVDWGKSAREVDCQIRGLSPFPGAWCEWTPPGKDEPIRLKLLMSRRSGRETSAPVGMVLDDRLLVACGDGGAVRILKLQKPGGKPMDAEQFLKGQAIAPDTVFG</sequence>
<dbReference type="GO" id="GO:0004479">
    <property type="term" value="F:methionyl-tRNA formyltransferase activity"/>
    <property type="evidence" value="ECO:0007669"/>
    <property type="project" value="UniProtKB-UniRule"/>
</dbReference>
<evidence type="ECO:0000256" key="7">
    <source>
        <dbReference type="ARBA" id="ARBA00048558"/>
    </source>
</evidence>
<dbReference type="Pfam" id="PF00551">
    <property type="entry name" value="Formyl_trans_N"/>
    <property type="match status" value="1"/>
</dbReference>
<evidence type="ECO:0000256" key="8">
    <source>
        <dbReference type="HAMAP-Rule" id="MF_00182"/>
    </source>
</evidence>
<reference evidence="11 12" key="1">
    <citation type="journal article" date="2014" name="Antonie Van Leeuwenhoek">
        <title>Hyphomonas beringensis sp. nov. and Hyphomonas chukchiensis sp. nov., isolated from surface seawater of the Bering Sea and Chukchi Sea.</title>
        <authorList>
            <person name="Li C."/>
            <person name="Lai Q."/>
            <person name="Li G."/>
            <person name="Dong C."/>
            <person name="Wang J."/>
            <person name="Liao Y."/>
            <person name="Shao Z."/>
        </authorList>
    </citation>
    <scope>NUCLEOTIDE SEQUENCE [LARGE SCALE GENOMIC DNA]</scope>
    <source>
        <strain evidence="11 12">22II1-22F38</strain>
    </source>
</reference>
<dbReference type="GO" id="GO:0005829">
    <property type="term" value="C:cytosol"/>
    <property type="evidence" value="ECO:0007669"/>
    <property type="project" value="TreeGrafter"/>
</dbReference>
<dbReference type="InterPro" id="IPR044135">
    <property type="entry name" value="Met-tRNA-FMT_C"/>
</dbReference>
<evidence type="ECO:0000256" key="2">
    <source>
        <dbReference type="ARBA" id="ARBA00010699"/>
    </source>
</evidence>
<proteinExistence type="inferred from homology"/>
<evidence type="ECO:0000256" key="3">
    <source>
        <dbReference type="ARBA" id="ARBA00012261"/>
    </source>
</evidence>
<dbReference type="InterPro" id="IPR041711">
    <property type="entry name" value="Met-tRNA-FMT_N"/>
</dbReference>
<evidence type="ECO:0000313" key="11">
    <source>
        <dbReference type="EMBL" id="KCZ61748.1"/>
    </source>
</evidence>
<dbReference type="OrthoDB" id="9802815at2"/>
<gene>
    <name evidence="8" type="primary">fmt</name>
    <name evidence="11" type="ORF">HY36_04140</name>
</gene>
<dbReference type="InterPro" id="IPR011034">
    <property type="entry name" value="Formyl_transferase-like_C_sf"/>
</dbReference>
<dbReference type="CDD" id="cd08646">
    <property type="entry name" value="FMT_core_Met-tRNA-FMT_N"/>
    <property type="match status" value="1"/>
</dbReference>
<dbReference type="CDD" id="cd08704">
    <property type="entry name" value="Met_tRNA_FMT_C"/>
    <property type="match status" value="1"/>
</dbReference>
<dbReference type="InterPro" id="IPR036477">
    <property type="entry name" value="Formyl_transf_N_sf"/>
</dbReference>
<dbReference type="SUPFAM" id="SSF53328">
    <property type="entry name" value="Formyltransferase"/>
    <property type="match status" value="1"/>
</dbReference>
<dbReference type="Pfam" id="PF02911">
    <property type="entry name" value="Formyl_trans_C"/>
    <property type="match status" value="1"/>
</dbReference>
<evidence type="ECO:0000256" key="6">
    <source>
        <dbReference type="ARBA" id="ARBA00022917"/>
    </source>
</evidence>
<accession>A0A059E293</accession>
<evidence type="ECO:0000259" key="9">
    <source>
        <dbReference type="Pfam" id="PF00551"/>
    </source>
</evidence>
<dbReference type="HAMAP" id="MF_00182">
    <property type="entry name" value="Formyl_trans"/>
    <property type="match status" value="1"/>
</dbReference>
<comment type="function">
    <text evidence="1 8">Attaches a formyl group to the free amino group of methionyl-tRNA(fMet). The formyl group appears to play a dual role in the initiator identity of N-formylmethionyl-tRNA by promoting its recognition by IF2 and preventing the misappropriation of this tRNA by the elongation apparatus.</text>
</comment>
<dbReference type="EMBL" id="AWFH01000012">
    <property type="protein sequence ID" value="KCZ61748.1"/>
    <property type="molecule type" value="Genomic_DNA"/>
</dbReference>
<feature type="domain" description="Formyl transferase N-terminal" evidence="9">
    <location>
        <begin position="6"/>
        <end position="184"/>
    </location>
</feature>
<dbReference type="Gene3D" id="3.40.50.170">
    <property type="entry name" value="Formyl transferase, N-terminal domain"/>
    <property type="match status" value="1"/>
</dbReference>